<comment type="caution">
    <text evidence="1">The sequence shown here is derived from an EMBL/GenBank/DDBJ whole genome shotgun (WGS) entry which is preliminary data.</text>
</comment>
<accession>A0ABW5Z4A2</accession>
<dbReference type="Proteomes" id="UP001597549">
    <property type="component" value="Unassembled WGS sequence"/>
</dbReference>
<dbReference type="EMBL" id="JBHUOL010000004">
    <property type="protein sequence ID" value="MFD2907405.1"/>
    <property type="molecule type" value="Genomic_DNA"/>
</dbReference>
<proteinExistence type="predicted"/>
<dbReference type="RefSeq" id="WP_379803515.1">
    <property type="nucleotide sequence ID" value="NZ_JBHUOL010000004.1"/>
</dbReference>
<keyword evidence="2" id="KW-1185">Reference proteome</keyword>
<evidence type="ECO:0000313" key="2">
    <source>
        <dbReference type="Proteomes" id="UP001597549"/>
    </source>
</evidence>
<reference evidence="2" key="1">
    <citation type="journal article" date="2019" name="Int. J. Syst. Evol. Microbiol.">
        <title>The Global Catalogue of Microorganisms (GCM) 10K type strain sequencing project: providing services to taxonomists for standard genome sequencing and annotation.</title>
        <authorList>
            <consortium name="The Broad Institute Genomics Platform"/>
            <consortium name="The Broad Institute Genome Sequencing Center for Infectious Disease"/>
            <person name="Wu L."/>
            <person name="Ma J."/>
        </authorList>
    </citation>
    <scope>NUCLEOTIDE SEQUENCE [LARGE SCALE GENOMIC DNA]</scope>
    <source>
        <strain evidence="2">KCTC 52644</strain>
    </source>
</reference>
<gene>
    <name evidence="1" type="ORF">ACFSX9_01525</name>
</gene>
<sequence>MKSKIINSYIPEVGHNIVKVIALDENHSAILLYNYPKQNIIEIYGNQLLKRIILDKIPSFVSTLEFYTFFLFDNKLALLNFDNIIIWENIIENDNYNVYPITNPFPIDKHVRRRHLIDSCYCKTRNSLFFTIGEYGHGGRAEFFSELKLIEQEEKKKFEWTSSISKLPTQYFKATELSLNNHADTLVIQSIFIRNEKIHFHTNGGGKTGLKNGRCWFEFSQVGVFDLDMNFIAVYNIEEFGSGNYSNNGELFIVHKYKGTNKLLFFETESYSLIEELSITPKQNLGKFNKLTINSCISGEKLRIFNKNFMNVCELDKKMHITSGHKT</sequence>
<name>A0ABW5Z4A2_9FLAO</name>
<evidence type="ECO:0000313" key="1">
    <source>
        <dbReference type="EMBL" id="MFD2907405.1"/>
    </source>
</evidence>
<organism evidence="1 2">
    <name type="scientific">Flavobacterium ardleyense</name>
    <dbReference type="NCBI Taxonomy" id="2038737"/>
    <lineage>
        <taxon>Bacteria</taxon>
        <taxon>Pseudomonadati</taxon>
        <taxon>Bacteroidota</taxon>
        <taxon>Flavobacteriia</taxon>
        <taxon>Flavobacteriales</taxon>
        <taxon>Flavobacteriaceae</taxon>
        <taxon>Flavobacterium</taxon>
    </lineage>
</organism>
<protein>
    <submittedName>
        <fullName evidence="1">Uncharacterized protein</fullName>
    </submittedName>
</protein>